<gene>
    <name evidence="4" type="ORF">TBK1r_47580</name>
</gene>
<dbReference type="InterPro" id="IPR051909">
    <property type="entry name" value="MFP_Cation_Efflux"/>
</dbReference>
<keyword evidence="5" id="KW-1185">Reference proteome</keyword>
<dbReference type="PANTHER" id="PTHR30097">
    <property type="entry name" value="CATION EFFLUX SYSTEM PROTEIN CUSB"/>
    <property type="match status" value="1"/>
</dbReference>
<evidence type="ECO:0000256" key="3">
    <source>
        <dbReference type="SAM" id="Phobius"/>
    </source>
</evidence>
<evidence type="ECO:0000313" key="5">
    <source>
        <dbReference type="Proteomes" id="UP000318081"/>
    </source>
</evidence>
<dbReference type="EMBL" id="CP036432">
    <property type="protein sequence ID" value="QDV85742.1"/>
    <property type="molecule type" value="Genomic_DNA"/>
</dbReference>
<keyword evidence="3" id="KW-0472">Membrane</keyword>
<evidence type="ECO:0000256" key="2">
    <source>
        <dbReference type="SAM" id="MobiDB-lite"/>
    </source>
</evidence>
<keyword evidence="3" id="KW-1133">Transmembrane helix</keyword>
<keyword evidence="3" id="KW-0812">Transmembrane</keyword>
<reference evidence="4 5" key="1">
    <citation type="submission" date="2019-02" db="EMBL/GenBank/DDBJ databases">
        <title>Deep-cultivation of Planctomycetes and their phenomic and genomic characterization uncovers novel biology.</title>
        <authorList>
            <person name="Wiegand S."/>
            <person name="Jogler M."/>
            <person name="Boedeker C."/>
            <person name="Pinto D."/>
            <person name="Vollmers J."/>
            <person name="Rivas-Marin E."/>
            <person name="Kohn T."/>
            <person name="Peeters S.H."/>
            <person name="Heuer A."/>
            <person name="Rast P."/>
            <person name="Oberbeckmann S."/>
            <person name="Bunk B."/>
            <person name="Jeske O."/>
            <person name="Meyerdierks A."/>
            <person name="Storesund J.E."/>
            <person name="Kallscheuer N."/>
            <person name="Luecker S."/>
            <person name="Lage O.M."/>
            <person name="Pohl T."/>
            <person name="Merkel B.J."/>
            <person name="Hornburger P."/>
            <person name="Mueller R.-W."/>
            <person name="Bruemmer F."/>
            <person name="Labrenz M."/>
            <person name="Spormann A.M."/>
            <person name="Op den Camp H."/>
            <person name="Overmann J."/>
            <person name="Amann R."/>
            <person name="Jetten M.S.M."/>
            <person name="Mascher T."/>
            <person name="Medema M.H."/>
            <person name="Devos D.P."/>
            <person name="Kaster A.-K."/>
            <person name="Ovreas L."/>
            <person name="Rohde M."/>
            <person name="Galperin M.Y."/>
            <person name="Jogler C."/>
        </authorList>
    </citation>
    <scope>NUCLEOTIDE SEQUENCE [LARGE SCALE GENOMIC DNA]</scope>
    <source>
        <strain evidence="4 5">TBK1r</strain>
    </source>
</reference>
<sequence length="527" mass="57080">MQSLICVSVCQYRLRVALPEFVLMPALKEWLARLRAASITVIAILLTVTVGVFALTDLPVRFGLVDAPPAEAEDDHAGHDHSAQGNDPHAGHDHAGHSEAESVELSNQARTNMRLRTAAVAVGVYTKYIEVPGVITDWPGRTHVAVTSPLTGVLNSILISRGELVKSGTPLFTLRLTHQDLVNTQETFLTKLGELDVEEAEINRLSSVASSGAIAGKTLLTRKYERDKLMAGVRASRQAMLLHGLTEQQIISIERSRVLVREITVYAPTLHADHSLHHESLGQANARLSDSSSERYASMLQPPVPAAHPRHIDSEFLVTELNARRGESVSAGEELAQLSDFSQILIEGHAFQRDGKALRLAADTGADVQAVIDSSGDGPDVVGGLKVVYIGTEVGRTSRALPFYVAIANKAERAEQRGDRRYVSWQFKPGQRLTVRLPISRVDNAIVVPKDAVAEEGSERYLFVENGDHFDRIPVAVVARDSITVAIANDGQVWPGQSIAVSGAHQLQMALKNKSGGAIDPHAGHNH</sequence>
<name>A0ABX5XVZ2_9BACT</name>
<dbReference type="Gene3D" id="2.40.420.20">
    <property type="match status" value="1"/>
</dbReference>
<dbReference type="Proteomes" id="UP000318081">
    <property type="component" value="Chromosome"/>
</dbReference>
<evidence type="ECO:0008006" key="6">
    <source>
        <dbReference type="Google" id="ProtNLM"/>
    </source>
</evidence>
<proteinExistence type="predicted"/>
<dbReference type="Gene3D" id="2.40.50.100">
    <property type="match status" value="1"/>
</dbReference>
<keyword evidence="1" id="KW-0813">Transport</keyword>
<dbReference type="PANTHER" id="PTHR30097:SF4">
    <property type="entry name" value="SLR6042 PROTEIN"/>
    <property type="match status" value="1"/>
</dbReference>
<protein>
    <recommendedName>
        <fullName evidence="6">HlyD family secretion protein</fullName>
    </recommendedName>
</protein>
<evidence type="ECO:0000313" key="4">
    <source>
        <dbReference type="EMBL" id="QDV85742.1"/>
    </source>
</evidence>
<evidence type="ECO:0000256" key="1">
    <source>
        <dbReference type="ARBA" id="ARBA00022448"/>
    </source>
</evidence>
<feature type="compositionally biased region" description="Basic and acidic residues" evidence="2">
    <location>
        <begin position="89"/>
        <end position="100"/>
    </location>
</feature>
<feature type="transmembrane region" description="Helical" evidence="3">
    <location>
        <begin position="34"/>
        <end position="55"/>
    </location>
</feature>
<dbReference type="Gene3D" id="1.10.287.470">
    <property type="entry name" value="Helix hairpin bin"/>
    <property type="match status" value="1"/>
</dbReference>
<feature type="region of interest" description="Disordered" evidence="2">
    <location>
        <begin position="71"/>
        <end position="106"/>
    </location>
</feature>
<accession>A0ABX5XVZ2</accession>
<organism evidence="4 5">
    <name type="scientific">Stieleria magnilauensis</name>
    <dbReference type="NCBI Taxonomy" id="2527963"/>
    <lineage>
        <taxon>Bacteria</taxon>
        <taxon>Pseudomonadati</taxon>
        <taxon>Planctomycetota</taxon>
        <taxon>Planctomycetia</taxon>
        <taxon>Pirellulales</taxon>
        <taxon>Pirellulaceae</taxon>
        <taxon>Stieleria</taxon>
    </lineage>
</organism>